<proteinExistence type="inferred from homology"/>
<dbReference type="AlphaFoldDB" id="A0A1E1WT02"/>
<dbReference type="GO" id="GO:0005886">
    <property type="term" value="C:plasma membrane"/>
    <property type="evidence" value="ECO:0007669"/>
    <property type="project" value="TreeGrafter"/>
</dbReference>
<dbReference type="OrthoDB" id="78663at2759"/>
<accession>A0A1E1WT02</accession>
<evidence type="ECO:0000313" key="7">
    <source>
        <dbReference type="EMBL" id="JAT86390.1"/>
    </source>
</evidence>
<dbReference type="SUPFAM" id="SSF103473">
    <property type="entry name" value="MFS general substrate transporter"/>
    <property type="match status" value="1"/>
</dbReference>
<sequence length="467" mass="51300">MKVPGDDEPQEVWRMYKNVIVTGVAFMVHFTAFQSAADLQSSINAEAGLGTLSLAGMYVGLIVSSILLPAAMMKWFGTKWAMCICFISYMPYMAAQLWPSFYSMVPTGFILGLGGGILWCAICVYVAAIAEAYSKIHKISLEVIFPRFLCIFFVFYNLSEVSGNLVSSLVLSSDDNEAAVTSLNASQIPELCGANFLPSADAHKALLHQPPEKIQMLVGIYIACMIGAVIVLAVGVDPMDRYKTKESKTTTTSGLALLTVTVKLLAEPNQLLLIAMSMFVGMQNVFFSASISAAFVSCSIGTGTVGYVMMAHGIADVFGSASTAYLVKIVKRVVLISTAAAIYLILFIFLLVWRPQANSDYVLYIVSTLWGYSNSTFLIQVNAYHGILFPDKKEAAFANFRLWKAIGYVIAYVTSHYMRVSHKIYMLLALYIVGLLGYYVTEYRESVRKSLEKRKESLNGCVNIGFK</sequence>
<feature type="transmembrane region" description="Helical" evidence="6">
    <location>
        <begin position="80"/>
        <end position="98"/>
    </location>
</feature>
<dbReference type="EMBL" id="GDQN01000987">
    <property type="protein sequence ID" value="JAT90067.1"/>
    <property type="molecule type" value="Transcribed_RNA"/>
</dbReference>
<name>A0A1E1WT02_PECGO</name>
<feature type="transmembrane region" description="Helical" evidence="6">
    <location>
        <begin position="361"/>
        <end position="381"/>
    </location>
</feature>
<comment type="subcellular location">
    <subcellularLocation>
        <location evidence="1">Membrane</location>
        <topology evidence="1">Multi-pass membrane protein</topology>
    </subcellularLocation>
</comment>
<evidence type="ECO:0000256" key="1">
    <source>
        <dbReference type="ARBA" id="ARBA00004141"/>
    </source>
</evidence>
<organism evidence="8">
    <name type="scientific">Pectinophora gossypiella</name>
    <name type="common">Cotton pink bollworm</name>
    <name type="synonym">Depressaria gossypiella</name>
    <dbReference type="NCBI Taxonomy" id="13191"/>
    <lineage>
        <taxon>Eukaryota</taxon>
        <taxon>Metazoa</taxon>
        <taxon>Ecdysozoa</taxon>
        <taxon>Arthropoda</taxon>
        <taxon>Hexapoda</taxon>
        <taxon>Insecta</taxon>
        <taxon>Pterygota</taxon>
        <taxon>Neoptera</taxon>
        <taxon>Endopterygota</taxon>
        <taxon>Lepidoptera</taxon>
        <taxon>Glossata</taxon>
        <taxon>Ditrysia</taxon>
        <taxon>Gelechioidea</taxon>
        <taxon>Gelechiidae</taxon>
        <taxon>Apatetrinae</taxon>
        <taxon>Pectinophora</taxon>
    </lineage>
</organism>
<comment type="similarity">
    <text evidence="2">Belongs to the unc-93 family.</text>
</comment>
<keyword evidence="5 6" id="KW-0472">Membrane</keyword>
<feature type="transmembrane region" description="Helical" evidence="6">
    <location>
        <begin position="104"/>
        <end position="127"/>
    </location>
</feature>
<evidence type="ECO:0008006" key="9">
    <source>
        <dbReference type="Google" id="ProtNLM"/>
    </source>
</evidence>
<feature type="transmembrane region" description="Helical" evidence="6">
    <location>
        <begin position="214"/>
        <end position="236"/>
    </location>
</feature>
<keyword evidence="3 6" id="KW-0812">Transmembrane</keyword>
<dbReference type="InterPro" id="IPR036259">
    <property type="entry name" value="MFS_trans_sf"/>
</dbReference>
<keyword evidence="4 6" id="KW-1133">Transmembrane helix</keyword>
<evidence type="ECO:0000313" key="8">
    <source>
        <dbReference type="EMBL" id="JAT90067.1"/>
    </source>
</evidence>
<reference evidence="8" key="1">
    <citation type="submission" date="2015-09" db="EMBL/GenBank/DDBJ databases">
        <title>De novo assembly of Pectinophora gossypiella (Pink Bollworm) gut transcriptome.</title>
        <authorList>
            <person name="Tassone E.E."/>
        </authorList>
    </citation>
    <scope>NUCLEOTIDE SEQUENCE</scope>
</reference>
<dbReference type="PANTHER" id="PTHR19444:SF50">
    <property type="match status" value="1"/>
</dbReference>
<evidence type="ECO:0000256" key="2">
    <source>
        <dbReference type="ARBA" id="ARBA00009172"/>
    </source>
</evidence>
<evidence type="ECO:0000256" key="4">
    <source>
        <dbReference type="ARBA" id="ARBA00022989"/>
    </source>
</evidence>
<dbReference type="GO" id="GO:0015459">
    <property type="term" value="F:potassium channel regulator activity"/>
    <property type="evidence" value="ECO:0007669"/>
    <property type="project" value="TreeGrafter"/>
</dbReference>
<dbReference type="EMBL" id="GDQN01004664">
    <property type="protein sequence ID" value="JAT86390.1"/>
    <property type="molecule type" value="Transcribed_RNA"/>
</dbReference>
<feature type="transmembrane region" description="Helical" evidence="6">
    <location>
        <begin position="334"/>
        <end position="355"/>
    </location>
</feature>
<evidence type="ECO:0000256" key="3">
    <source>
        <dbReference type="ARBA" id="ARBA00022692"/>
    </source>
</evidence>
<feature type="transmembrane region" description="Helical" evidence="6">
    <location>
        <begin position="19"/>
        <end position="37"/>
    </location>
</feature>
<gene>
    <name evidence="7" type="ORF">g.15550</name>
    <name evidence="8" type="ORF">g.15553</name>
</gene>
<feature type="transmembrane region" description="Helical" evidence="6">
    <location>
        <begin position="49"/>
        <end position="68"/>
    </location>
</feature>
<dbReference type="Pfam" id="PF05978">
    <property type="entry name" value="UNC-93"/>
    <property type="match status" value="1"/>
</dbReference>
<dbReference type="InterPro" id="IPR051951">
    <property type="entry name" value="UNC-93_regulatory"/>
</dbReference>
<feature type="transmembrane region" description="Helical" evidence="6">
    <location>
        <begin position="424"/>
        <end position="441"/>
    </location>
</feature>
<evidence type="ECO:0000256" key="6">
    <source>
        <dbReference type="SAM" id="Phobius"/>
    </source>
</evidence>
<dbReference type="PANTHER" id="PTHR19444">
    <property type="entry name" value="UNC-93 RELATED"/>
    <property type="match status" value="1"/>
</dbReference>
<evidence type="ECO:0000256" key="5">
    <source>
        <dbReference type="ARBA" id="ARBA00023136"/>
    </source>
</evidence>
<dbReference type="GO" id="GO:0006937">
    <property type="term" value="P:regulation of muscle contraction"/>
    <property type="evidence" value="ECO:0007669"/>
    <property type="project" value="TreeGrafter"/>
</dbReference>
<dbReference type="GO" id="GO:0043266">
    <property type="term" value="P:regulation of potassium ion transport"/>
    <property type="evidence" value="ECO:0007669"/>
    <property type="project" value="TreeGrafter"/>
</dbReference>
<dbReference type="InterPro" id="IPR010291">
    <property type="entry name" value="Ion_channel_UNC-93"/>
</dbReference>
<dbReference type="GO" id="GO:0055120">
    <property type="term" value="C:striated muscle dense body"/>
    <property type="evidence" value="ECO:0007669"/>
    <property type="project" value="TreeGrafter"/>
</dbReference>
<protein>
    <recommendedName>
        <fullName evidence="9">UNC93-like protein</fullName>
    </recommendedName>
</protein>
<feature type="transmembrane region" description="Helical" evidence="6">
    <location>
        <begin position="139"/>
        <end position="158"/>
    </location>
</feature>